<keyword evidence="4" id="KW-1185">Reference proteome</keyword>
<dbReference type="EMBL" id="PQIB02000016">
    <property type="protein sequence ID" value="RLM60607.1"/>
    <property type="molecule type" value="Genomic_DNA"/>
</dbReference>
<dbReference type="GO" id="GO:0020037">
    <property type="term" value="F:heme binding"/>
    <property type="evidence" value="ECO:0007669"/>
    <property type="project" value="InterPro"/>
</dbReference>
<dbReference type="Proteomes" id="UP000275267">
    <property type="component" value="Unassembled WGS sequence"/>
</dbReference>
<dbReference type="GO" id="GO:0004497">
    <property type="term" value="F:monooxygenase activity"/>
    <property type="evidence" value="ECO:0007669"/>
    <property type="project" value="InterPro"/>
</dbReference>
<feature type="compositionally biased region" description="Basic residues" evidence="2">
    <location>
        <begin position="153"/>
        <end position="166"/>
    </location>
</feature>
<organism evidence="3 4">
    <name type="scientific">Panicum miliaceum</name>
    <name type="common">Proso millet</name>
    <name type="synonym">Broomcorn millet</name>
    <dbReference type="NCBI Taxonomy" id="4540"/>
    <lineage>
        <taxon>Eukaryota</taxon>
        <taxon>Viridiplantae</taxon>
        <taxon>Streptophyta</taxon>
        <taxon>Embryophyta</taxon>
        <taxon>Tracheophyta</taxon>
        <taxon>Spermatophyta</taxon>
        <taxon>Magnoliopsida</taxon>
        <taxon>Liliopsida</taxon>
        <taxon>Poales</taxon>
        <taxon>Poaceae</taxon>
        <taxon>PACMAD clade</taxon>
        <taxon>Panicoideae</taxon>
        <taxon>Panicodae</taxon>
        <taxon>Paniceae</taxon>
        <taxon>Panicinae</taxon>
        <taxon>Panicum</taxon>
        <taxon>Panicum sect. Panicum</taxon>
    </lineage>
</organism>
<dbReference type="InterPro" id="IPR001128">
    <property type="entry name" value="Cyt_P450"/>
</dbReference>
<feature type="compositionally biased region" description="Basic residues" evidence="2">
    <location>
        <begin position="194"/>
        <end position="206"/>
    </location>
</feature>
<dbReference type="SUPFAM" id="SSF48264">
    <property type="entry name" value="Cytochrome P450"/>
    <property type="match status" value="1"/>
</dbReference>
<dbReference type="PANTHER" id="PTHR47950">
    <property type="entry name" value="CYTOCHROME P450, FAMILY 76, SUBFAMILY C, POLYPEPTIDE 5-RELATED"/>
    <property type="match status" value="1"/>
</dbReference>
<reference evidence="4" key="1">
    <citation type="journal article" date="2019" name="Nat. Commun.">
        <title>The genome of broomcorn millet.</title>
        <authorList>
            <person name="Zou C."/>
            <person name="Miki D."/>
            <person name="Li D."/>
            <person name="Tang Q."/>
            <person name="Xiao L."/>
            <person name="Rajput S."/>
            <person name="Deng P."/>
            <person name="Jia W."/>
            <person name="Huang R."/>
            <person name="Zhang M."/>
            <person name="Sun Y."/>
            <person name="Hu J."/>
            <person name="Fu X."/>
            <person name="Schnable P.S."/>
            <person name="Li F."/>
            <person name="Zhang H."/>
            <person name="Feng B."/>
            <person name="Zhu X."/>
            <person name="Liu R."/>
            <person name="Schnable J.C."/>
            <person name="Zhu J.-K."/>
            <person name="Zhang H."/>
        </authorList>
    </citation>
    <scope>NUCLEOTIDE SEQUENCE [LARGE SCALE GENOMIC DNA]</scope>
</reference>
<protein>
    <submittedName>
        <fullName evidence="3">Uncharacterized protein</fullName>
    </submittedName>
</protein>
<dbReference type="Pfam" id="PF00067">
    <property type="entry name" value="p450"/>
    <property type="match status" value="1"/>
</dbReference>
<dbReference type="PANTHER" id="PTHR47950:SF44">
    <property type="entry name" value="CYTOCHROME P450, FAMILY 76, SUBFAMILY C, POLYPEPTIDE 5-RELATED"/>
    <property type="match status" value="1"/>
</dbReference>
<dbReference type="STRING" id="4540.A0A3L6PPC7"/>
<accession>A0A3L6PPC7</accession>
<evidence type="ECO:0000256" key="1">
    <source>
        <dbReference type="ARBA" id="ARBA00010617"/>
    </source>
</evidence>
<proteinExistence type="inferred from homology"/>
<feature type="compositionally biased region" description="Low complexity" evidence="2">
    <location>
        <begin position="178"/>
        <end position="191"/>
    </location>
</feature>
<comment type="caution">
    <text evidence="3">The sequence shown here is derived from an EMBL/GenBank/DDBJ whole genome shotgun (WGS) entry which is preliminary data.</text>
</comment>
<dbReference type="OrthoDB" id="2789670at2759"/>
<evidence type="ECO:0000313" key="4">
    <source>
        <dbReference type="Proteomes" id="UP000275267"/>
    </source>
</evidence>
<evidence type="ECO:0000256" key="2">
    <source>
        <dbReference type="SAM" id="MobiDB-lite"/>
    </source>
</evidence>
<dbReference type="InterPro" id="IPR036396">
    <property type="entry name" value="Cyt_P450_sf"/>
</dbReference>
<dbReference type="Gene3D" id="1.10.630.10">
    <property type="entry name" value="Cytochrome P450"/>
    <property type="match status" value="1"/>
</dbReference>
<evidence type="ECO:0000313" key="3">
    <source>
        <dbReference type="EMBL" id="RLM60607.1"/>
    </source>
</evidence>
<dbReference type="GO" id="GO:0016705">
    <property type="term" value="F:oxidoreductase activity, acting on paired donors, with incorporation or reduction of molecular oxygen"/>
    <property type="evidence" value="ECO:0007669"/>
    <property type="project" value="InterPro"/>
</dbReference>
<name>A0A3L6PPC7_PANMI</name>
<dbReference type="GO" id="GO:0005506">
    <property type="term" value="F:iron ion binding"/>
    <property type="evidence" value="ECO:0007669"/>
    <property type="project" value="InterPro"/>
</dbReference>
<sequence length="237" mass="25600">MYVRYAYIHANLAGMQYVCAELFTNLSLARGPEPSMALTWLRHCLRPLDLQGRRRWTAGRFAKVFRVLDDIVDGLLADASSSAKHVRGDFLDALLELLSAGKITRDTVTTIMFDVFAAGSDTIAITVEWAMAELHAAPPKHHGQGTGGDLGRPRRQGSRREARRRGLAVPSGRGEGGDAAAPGGAAVAALPGRGGRRRDRRLRRAQGLHGDLQRLGHYAGPGGVGEARRLRPGAVLR</sequence>
<dbReference type="AlphaFoldDB" id="A0A3L6PPC7"/>
<feature type="region of interest" description="Disordered" evidence="2">
    <location>
        <begin position="138"/>
        <end position="237"/>
    </location>
</feature>
<gene>
    <name evidence="3" type="ORF">C2845_PM14G16480</name>
</gene>
<comment type="similarity">
    <text evidence="1">Belongs to the cytochrome P450 family.</text>
</comment>